<dbReference type="GO" id="GO:0015937">
    <property type="term" value="P:coenzyme A biosynthetic process"/>
    <property type="evidence" value="ECO:0007669"/>
    <property type="project" value="UniProtKB-UniPathway"/>
</dbReference>
<comment type="subcellular location">
    <subcellularLocation>
        <location evidence="2 13">Cytoplasm</location>
    </subcellularLocation>
</comment>
<evidence type="ECO:0000256" key="13">
    <source>
        <dbReference type="RuleBase" id="RU003530"/>
    </source>
</evidence>
<evidence type="ECO:0000256" key="5">
    <source>
        <dbReference type="ARBA" id="ARBA00012102"/>
    </source>
</evidence>
<evidence type="ECO:0000313" key="15">
    <source>
        <dbReference type="EMBL" id="NKZ23853.1"/>
    </source>
</evidence>
<organism evidence="15 16">
    <name type="scientific">Periweissella fabalis</name>
    <dbReference type="NCBI Taxonomy" id="1070421"/>
    <lineage>
        <taxon>Bacteria</taxon>
        <taxon>Bacillati</taxon>
        <taxon>Bacillota</taxon>
        <taxon>Bacilli</taxon>
        <taxon>Lactobacillales</taxon>
        <taxon>Lactobacillaceae</taxon>
        <taxon>Periweissella</taxon>
    </lineage>
</organism>
<dbReference type="InterPro" id="IPR027417">
    <property type="entry name" value="P-loop_NTPase"/>
</dbReference>
<name>A0A7X6S2S6_9LACO</name>
<comment type="pathway">
    <text evidence="3 13">Cofactor biosynthesis; coenzyme A biosynthesis; CoA from (R)-pantothenate: step 1/5.</text>
</comment>
<keyword evidence="11" id="KW-0067">ATP-binding</keyword>
<evidence type="ECO:0000256" key="6">
    <source>
        <dbReference type="ARBA" id="ARBA00015080"/>
    </source>
</evidence>
<evidence type="ECO:0000259" key="14">
    <source>
        <dbReference type="Pfam" id="PF00485"/>
    </source>
</evidence>
<evidence type="ECO:0000256" key="1">
    <source>
        <dbReference type="ARBA" id="ARBA00001206"/>
    </source>
</evidence>
<accession>A0A7X6S2S6</accession>
<dbReference type="EC" id="2.7.1.33" evidence="5 13"/>
<dbReference type="GO" id="GO:0004594">
    <property type="term" value="F:pantothenate kinase activity"/>
    <property type="evidence" value="ECO:0007669"/>
    <property type="project" value="UniProtKB-EC"/>
</dbReference>
<dbReference type="RefSeq" id="WP_168721653.1">
    <property type="nucleotide sequence ID" value="NZ_JAAXPN010000002.1"/>
</dbReference>
<comment type="similarity">
    <text evidence="4 13">Belongs to the prokaryotic pantothenate kinase family.</text>
</comment>
<evidence type="ECO:0000256" key="3">
    <source>
        <dbReference type="ARBA" id="ARBA00005225"/>
    </source>
</evidence>
<evidence type="ECO:0000256" key="4">
    <source>
        <dbReference type="ARBA" id="ARBA00006087"/>
    </source>
</evidence>
<dbReference type="NCBIfam" id="TIGR00554">
    <property type="entry name" value="panK_bact"/>
    <property type="match status" value="1"/>
</dbReference>
<reference evidence="15 16" key="1">
    <citation type="submission" date="2020-04" db="EMBL/GenBank/DDBJ databases">
        <title>MicrobeNet Type strains.</title>
        <authorList>
            <person name="Nicholson A.C."/>
        </authorList>
    </citation>
    <scope>NUCLEOTIDE SEQUENCE [LARGE SCALE GENOMIC DNA]</scope>
    <source>
        <strain evidence="15 16">CCUG 61472</strain>
    </source>
</reference>
<protein>
    <recommendedName>
        <fullName evidence="6 13">Pantothenate kinase</fullName>
        <ecNumber evidence="5 13">2.7.1.33</ecNumber>
    </recommendedName>
</protein>
<evidence type="ECO:0000256" key="8">
    <source>
        <dbReference type="ARBA" id="ARBA00022679"/>
    </source>
</evidence>
<dbReference type="Gene3D" id="3.40.50.300">
    <property type="entry name" value="P-loop containing nucleotide triphosphate hydrolases"/>
    <property type="match status" value="1"/>
</dbReference>
<dbReference type="PANTHER" id="PTHR10285">
    <property type="entry name" value="URIDINE KINASE"/>
    <property type="match status" value="1"/>
</dbReference>
<dbReference type="EMBL" id="JAAXPN010000002">
    <property type="protein sequence ID" value="NKZ23853.1"/>
    <property type="molecule type" value="Genomic_DNA"/>
</dbReference>
<dbReference type="GO" id="GO:0005737">
    <property type="term" value="C:cytoplasm"/>
    <property type="evidence" value="ECO:0007669"/>
    <property type="project" value="UniProtKB-SubCell"/>
</dbReference>
<keyword evidence="12 13" id="KW-0173">Coenzyme A biosynthesis</keyword>
<evidence type="ECO:0000256" key="10">
    <source>
        <dbReference type="ARBA" id="ARBA00022777"/>
    </source>
</evidence>
<dbReference type="UniPathway" id="UPA00241">
    <property type="reaction ID" value="UER00352"/>
</dbReference>
<evidence type="ECO:0000256" key="11">
    <source>
        <dbReference type="ARBA" id="ARBA00022840"/>
    </source>
</evidence>
<keyword evidence="9" id="KW-0547">Nucleotide-binding</keyword>
<dbReference type="Pfam" id="PF00485">
    <property type="entry name" value="PRK"/>
    <property type="match status" value="1"/>
</dbReference>
<keyword evidence="16" id="KW-1185">Reference proteome</keyword>
<keyword evidence="10 15" id="KW-0418">Kinase</keyword>
<dbReference type="InterPro" id="IPR004566">
    <property type="entry name" value="PanK"/>
</dbReference>
<feature type="domain" description="Phosphoribulokinase/uridine kinase" evidence="14">
    <location>
        <begin position="75"/>
        <end position="214"/>
    </location>
</feature>
<evidence type="ECO:0000256" key="7">
    <source>
        <dbReference type="ARBA" id="ARBA00022490"/>
    </source>
</evidence>
<dbReference type="InterPro" id="IPR006083">
    <property type="entry name" value="PRK/URK"/>
</dbReference>
<evidence type="ECO:0000313" key="16">
    <source>
        <dbReference type="Proteomes" id="UP000549765"/>
    </source>
</evidence>
<comment type="caution">
    <text evidence="15">The sequence shown here is derived from an EMBL/GenBank/DDBJ whole genome shotgun (WGS) entry which is preliminary data.</text>
</comment>
<gene>
    <name evidence="15" type="ORF">HF964_03390</name>
</gene>
<evidence type="ECO:0000256" key="2">
    <source>
        <dbReference type="ARBA" id="ARBA00004496"/>
    </source>
</evidence>
<dbReference type="AlphaFoldDB" id="A0A7X6S2S6"/>
<keyword evidence="8 15" id="KW-0808">Transferase</keyword>
<dbReference type="Proteomes" id="UP000549765">
    <property type="component" value="Unassembled WGS sequence"/>
</dbReference>
<sequence length="295" mass="33416">MANVNYTVLKAAAWHQIGTNFEPLHSWSAPMSRELQADYQALIPLIIAKMEHNHAAEVLWHKILKQPIDQAKPFIIGLTGSVAVGKSTISKAIKQLLNKAVPEAKVEIVTTDNFLYNNETLASLQLTEHKGFPESYNIEAMITFLKAVKERKPDIKVPVYSHEYYDILPHQSQVIGAPDVVILEGVNALYRQGQVLAPIDLMDLTLYIDAPTALIKSWFMERFEHLVDTAVNEPSSYYHRFINDRLVATSQAEKVWHAVNERNLKEYILPARSLADIIIQKGPNHNVTQVALRKY</sequence>
<comment type="catalytic activity">
    <reaction evidence="1 13">
        <text>(R)-pantothenate + ATP = (R)-4'-phosphopantothenate + ADP + H(+)</text>
        <dbReference type="Rhea" id="RHEA:16373"/>
        <dbReference type="ChEBI" id="CHEBI:10986"/>
        <dbReference type="ChEBI" id="CHEBI:15378"/>
        <dbReference type="ChEBI" id="CHEBI:29032"/>
        <dbReference type="ChEBI" id="CHEBI:30616"/>
        <dbReference type="ChEBI" id="CHEBI:456216"/>
        <dbReference type="EC" id="2.7.1.33"/>
    </reaction>
</comment>
<keyword evidence="7 13" id="KW-0963">Cytoplasm</keyword>
<evidence type="ECO:0000256" key="12">
    <source>
        <dbReference type="ARBA" id="ARBA00022993"/>
    </source>
</evidence>
<dbReference type="GO" id="GO:0005524">
    <property type="term" value="F:ATP binding"/>
    <property type="evidence" value="ECO:0007669"/>
    <property type="project" value="UniProtKB-KW"/>
</dbReference>
<dbReference type="PIRSF" id="PIRSF000545">
    <property type="entry name" value="Pantothenate_kin"/>
    <property type="match status" value="1"/>
</dbReference>
<evidence type="ECO:0000256" key="9">
    <source>
        <dbReference type="ARBA" id="ARBA00022741"/>
    </source>
</evidence>
<dbReference type="SUPFAM" id="SSF52540">
    <property type="entry name" value="P-loop containing nucleoside triphosphate hydrolases"/>
    <property type="match status" value="1"/>
</dbReference>
<proteinExistence type="inferred from homology"/>